<evidence type="ECO:0000256" key="1">
    <source>
        <dbReference type="SAM" id="MobiDB-lite"/>
    </source>
</evidence>
<protein>
    <submittedName>
        <fullName evidence="2">Uncharacterized protein</fullName>
    </submittedName>
</protein>
<organism evidence="2 3">
    <name type="scientific">Tagetes erecta</name>
    <name type="common">African marigold</name>
    <dbReference type="NCBI Taxonomy" id="13708"/>
    <lineage>
        <taxon>Eukaryota</taxon>
        <taxon>Viridiplantae</taxon>
        <taxon>Streptophyta</taxon>
        <taxon>Embryophyta</taxon>
        <taxon>Tracheophyta</taxon>
        <taxon>Spermatophyta</taxon>
        <taxon>Magnoliopsida</taxon>
        <taxon>eudicotyledons</taxon>
        <taxon>Gunneridae</taxon>
        <taxon>Pentapetalae</taxon>
        <taxon>asterids</taxon>
        <taxon>campanulids</taxon>
        <taxon>Asterales</taxon>
        <taxon>Asteraceae</taxon>
        <taxon>Asteroideae</taxon>
        <taxon>Heliantheae alliance</taxon>
        <taxon>Tageteae</taxon>
        <taxon>Tagetes</taxon>
    </lineage>
</organism>
<dbReference type="AlphaFoldDB" id="A0AAD8KP01"/>
<reference evidence="2" key="1">
    <citation type="journal article" date="2023" name="bioRxiv">
        <title>Improved chromosome-level genome assembly for marigold (Tagetes erecta).</title>
        <authorList>
            <person name="Jiang F."/>
            <person name="Yuan L."/>
            <person name="Wang S."/>
            <person name="Wang H."/>
            <person name="Xu D."/>
            <person name="Wang A."/>
            <person name="Fan W."/>
        </authorList>
    </citation>
    <scope>NUCLEOTIDE SEQUENCE</scope>
    <source>
        <strain evidence="2">WSJ</strain>
        <tissue evidence="2">Leaf</tissue>
    </source>
</reference>
<feature type="region of interest" description="Disordered" evidence="1">
    <location>
        <begin position="86"/>
        <end position="108"/>
    </location>
</feature>
<proteinExistence type="predicted"/>
<keyword evidence="3" id="KW-1185">Reference proteome</keyword>
<sequence length="108" mass="11894">MIVFGSESELSSSENVDDDNVIEDAPAHSSNSDEVQMGENILAEEESAEYDDSHCFDVSIFDNELTEVAEVVVQLLAESVLEVYSEKTPELEAEKTMDVTDDTPELDS</sequence>
<dbReference type="Proteomes" id="UP001229421">
    <property type="component" value="Unassembled WGS sequence"/>
</dbReference>
<dbReference type="EMBL" id="JAUHHV010000005">
    <property type="protein sequence ID" value="KAK1424616.1"/>
    <property type="molecule type" value="Genomic_DNA"/>
</dbReference>
<comment type="caution">
    <text evidence="2">The sequence shown here is derived from an EMBL/GenBank/DDBJ whole genome shotgun (WGS) entry which is preliminary data.</text>
</comment>
<feature type="compositionally biased region" description="Basic and acidic residues" evidence="1">
    <location>
        <begin position="86"/>
        <end position="98"/>
    </location>
</feature>
<name>A0AAD8KP01_TARER</name>
<accession>A0AAD8KP01</accession>
<evidence type="ECO:0000313" key="3">
    <source>
        <dbReference type="Proteomes" id="UP001229421"/>
    </source>
</evidence>
<gene>
    <name evidence="2" type="ORF">QVD17_19949</name>
</gene>
<evidence type="ECO:0000313" key="2">
    <source>
        <dbReference type="EMBL" id="KAK1424616.1"/>
    </source>
</evidence>
<feature type="region of interest" description="Disordered" evidence="1">
    <location>
        <begin position="1"/>
        <end position="36"/>
    </location>
</feature>
<feature type="compositionally biased region" description="Acidic residues" evidence="1">
    <location>
        <begin position="99"/>
        <end position="108"/>
    </location>
</feature>